<dbReference type="RefSeq" id="WP_259870641.1">
    <property type="nucleotide sequence ID" value="NZ_JAMQJZ010000003.1"/>
</dbReference>
<name>A0A9X4AHA0_9BACI</name>
<accession>A0A9X4AHA0</accession>
<dbReference type="AlphaFoldDB" id="A0A9X4AHA0"/>
<evidence type="ECO:0008006" key="3">
    <source>
        <dbReference type="Google" id="ProtNLM"/>
    </source>
</evidence>
<protein>
    <recommendedName>
        <fullName evidence="3">Na+-translocating membrane potential-generating system MpsC domain-containing protein</fullName>
    </recommendedName>
</protein>
<evidence type="ECO:0000313" key="2">
    <source>
        <dbReference type="Proteomes" id="UP001145072"/>
    </source>
</evidence>
<evidence type="ECO:0000313" key="1">
    <source>
        <dbReference type="EMBL" id="MDC3419902.1"/>
    </source>
</evidence>
<comment type="caution">
    <text evidence="1">The sequence shown here is derived from an EMBL/GenBank/DDBJ whole genome shotgun (WGS) entry which is preliminary data.</text>
</comment>
<gene>
    <name evidence="1" type="ORF">NC661_05910</name>
</gene>
<proteinExistence type="predicted"/>
<dbReference type="EMBL" id="JAMQJZ010000003">
    <property type="protein sequence ID" value="MDC3419902.1"/>
    <property type="molecule type" value="Genomic_DNA"/>
</dbReference>
<dbReference type="Proteomes" id="UP001145072">
    <property type="component" value="Unassembled WGS sequence"/>
</dbReference>
<reference evidence="1" key="1">
    <citation type="submission" date="2022-06" db="EMBL/GenBank/DDBJ databases">
        <title>Aquibacillus sp. a new bacterium isolated from soil saline samples.</title>
        <authorList>
            <person name="Galisteo C."/>
            <person name="De La Haba R."/>
            <person name="Sanchez-Porro C."/>
            <person name="Ventosa A."/>
        </authorList>
    </citation>
    <scope>NUCLEOTIDE SEQUENCE</scope>
    <source>
        <strain evidence="1">JCM 12387</strain>
    </source>
</reference>
<keyword evidence="2" id="KW-1185">Reference proteome</keyword>
<organism evidence="1 2">
    <name type="scientific">Aquibacillus koreensis</name>
    <dbReference type="NCBI Taxonomy" id="279446"/>
    <lineage>
        <taxon>Bacteria</taxon>
        <taxon>Bacillati</taxon>
        <taxon>Bacillota</taxon>
        <taxon>Bacilli</taxon>
        <taxon>Bacillales</taxon>
        <taxon>Bacillaceae</taxon>
        <taxon>Aquibacillus</taxon>
    </lineage>
</organism>
<sequence length="108" mass="12601">MKQNNQVHQDIFKAGVLEQQVSFMENKIIILARNKRIPVLEIISEASTDTSQLIDRIVNLKYKKLLEVRLVERFNFDIEIVLRDYDPTKGMNVAIIVLKRNIEEYLAG</sequence>